<dbReference type="CDD" id="cd13844">
    <property type="entry name" value="CuRO_1_BOD_CotA_like"/>
    <property type="match status" value="1"/>
</dbReference>
<dbReference type="SUPFAM" id="SSF49503">
    <property type="entry name" value="Cupredoxins"/>
    <property type="match status" value="3"/>
</dbReference>
<feature type="domain" description="Plastocyanin-like" evidence="4">
    <location>
        <begin position="44"/>
        <end position="93"/>
    </location>
</feature>
<dbReference type="InterPro" id="IPR011707">
    <property type="entry name" value="Cu-oxidase-like_N"/>
</dbReference>
<evidence type="ECO:0000256" key="1">
    <source>
        <dbReference type="ARBA" id="ARBA00010609"/>
    </source>
</evidence>
<feature type="domain" description="Plastocyanin-like" evidence="2">
    <location>
        <begin position="228"/>
        <end position="304"/>
    </location>
</feature>
<proteinExistence type="inferred from homology"/>
<dbReference type="InterPro" id="IPR011706">
    <property type="entry name" value="Cu-oxidase_C"/>
</dbReference>
<dbReference type="InterPro" id="IPR001117">
    <property type="entry name" value="Cu-oxidase_2nd"/>
</dbReference>
<evidence type="ECO:0000259" key="3">
    <source>
        <dbReference type="Pfam" id="PF07731"/>
    </source>
</evidence>
<dbReference type="Pfam" id="PF00394">
    <property type="entry name" value="Cu-oxidase"/>
    <property type="match status" value="1"/>
</dbReference>
<dbReference type="EMBL" id="JAFHKS010000041">
    <property type="protein sequence ID" value="MBN3544391.1"/>
    <property type="molecule type" value="Genomic_DNA"/>
</dbReference>
<protein>
    <submittedName>
        <fullName evidence="5">Multicopper oxidase domain-containing protein</fullName>
    </submittedName>
</protein>
<dbReference type="Pfam" id="PF07732">
    <property type="entry name" value="Cu-oxidase_3"/>
    <property type="match status" value="1"/>
</dbReference>
<organism evidence="5 6">
    <name type="scientific">Fictibacillus barbaricus</name>
    <dbReference type="NCBI Taxonomy" id="182136"/>
    <lineage>
        <taxon>Bacteria</taxon>
        <taxon>Bacillati</taxon>
        <taxon>Bacillota</taxon>
        <taxon>Bacilli</taxon>
        <taxon>Bacillales</taxon>
        <taxon>Fictibacillaceae</taxon>
        <taxon>Fictibacillus</taxon>
    </lineage>
</organism>
<dbReference type="RefSeq" id="WP_188404046.1">
    <property type="nucleotide sequence ID" value="NZ_BMCE01000003.1"/>
</dbReference>
<dbReference type="CDD" id="cd13868">
    <property type="entry name" value="CuRO_2_CotA_like"/>
    <property type="match status" value="1"/>
</dbReference>
<comment type="similarity">
    <text evidence="1">Belongs to the multicopper oxidase family.</text>
</comment>
<sequence>MELKKFVDALPIPSFITPKESYQGAPLYEVSMIETLHKFHRDLPKTKVWGYNGQVPGPTFNVEKNQPIYVRWTNHLPLKHFLPVDKTIHGAHHNPEVRTVVHLHGSPSEPDSDGHPEAWFTRNFQQTGPHFMKEIYHYPNTERAANLWYHDHALGITRLNVYAGLAGLYFVRDEQERTLPLPKGKYEVPLMIQDKTFNPDGSLFYPAQPDNPSPNLPYPSIVPSFLGDTITVNGKVWPFLNVEPRKYRFRLLNASNSRTYKFQLSNLRPFYLIGTDGGLLTRPIKVESLDVSPAERIDIVVDFSRLGGQKIVLQDGFELENPTGEIMEFRVSKSLSCPDQSKVPLLLSRIEPLRVNKVRKIRRITLNDSQDEYGRLMLLFDDKEWMDPATETPLLNSIEIWELVNLTPGIHPIHVHLVNFRVLDRYDKDGRLLIPLPADYGLKDTVLVAGGETVRIIMKFQPFSGDYVWHCHRLEHEDHDMMRPLKIIPFHSSNHSNSNRHQTDM</sequence>
<evidence type="ECO:0000259" key="2">
    <source>
        <dbReference type="Pfam" id="PF00394"/>
    </source>
</evidence>
<dbReference type="PANTHER" id="PTHR48267:SF1">
    <property type="entry name" value="BILIRUBIN OXIDASE"/>
    <property type="match status" value="1"/>
</dbReference>
<evidence type="ECO:0000313" key="6">
    <source>
        <dbReference type="Proteomes" id="UP001319060"/>
    </source>
</evidence>
<dbReference type="InterPro" id="IPR045087">
    <property type="entry name" value="Cu-oxidase_fam"/>
</dbReference>
<dbReference type="Pfam" id="PF07731">
    <property type="entry name" value="Cu-oxidase_2"/>
    <property type="match status" value="1"/>
</dbReference>
<dbReference type="InterPro" id="IPR008972">
    <property type="entry name" value="Cupredoxin"/>
</dbReference>
<accession>A0ABS2ZCN6</accession>
<dbReference type="Proteomes" id="UP001319060">
    <property type="component" value="Unassembled WGS sequence"/>
</dbReference>
<comment type="caution">
    <text evidence="5">The sequence shown here is derived from an EMBL/GenBank/DDBJ whole genome shotgun (WGS) entry which is preliminary data.</text>
</comment>
<feature type="domain" description="Plastocyanin-like" evidence="3">
    <location>
        <begin position="393"/>
        <end position="486"/>
    </location>
</feature>
<reference evidence="5 6" key="1">
    <citation type="submission" date="2021-01" db="EMBL/GenBank/DDBJ databases">
        <title>Genome Sequencing of Type Strains.</title>
        <authorList>
            <person name="Lemaire J.F."/>
            <person name="Inderbitzin P."/>
            <person name="Collins S.B."/>
            <person name="Wespe N."/>
            <person name="Knight-Connoni V."/>
        </authorList>
    </citation>
    <scope>NUCLEOTIDE SEQUENCE [LARGE SCALE GENOMIC DNA]</scope>
    <source>
        <strain evidence="5 6">DSM 14730</strain>
    </source>
</reference>
<dbReference type="Gene3D" id="2.60.40.420">
    <property type="entry name" value="Cupredoxins - blue copper proteins"/>
    <property type="match status" value="3"/>
</dbReference>
<gene>
    <name evidence="5" type="ORF">JYA64_03675</name>
</gene>
<name>A0ABS2ZCN6_9BACL</name>
<dbReference type="PANTHER" id="PTHR48267">
    <property type="entry name" value="CUPREDOXIN SUPERFAMILY PROTEIN"/>
    <property type="match status" value="1"/>
</dbReference>
<keyword evidence="6" id="KW-1185">Reference proteome</keyword>
<evidence type="ECO:0000313" key="5">
    <source>
        <dbReference type="EMBL" id="MBN3544391.1"/>
    </source>
</evidence>
<evidence type="ECO:0000259" key="4">
    <source>
        <dbReference type="Pfam" id="PF07732"/>
    </source>
</evidence>